<gene>
    <name evidence="2" type="ORF">ACFSX4_10020</name>
</gene>
<evidence type="ECO:0000313" key="3">
    <source>
        <dbReference type="Proteomes" id="UP001597519"/>
    </source>
</evidence>
<dbReference type="CDD" id="cd01293">
    <property type="entry name" value="Bact_CD"/>
    <property type="match status" value="1"/>
</dbReference>
<dbReference type="InterPro" id="IPR013108">
    <property type="entry name" value="Amidohydro_3"/>
</dbReference>
<keyword evidence="3" id="KW-1185">Reference proteome</keyword>
<reference evidence="3" key="1">
    <citation type="journal article" date="2019" name="Int. J. Syst. Evol. Microbiol.">
        <title>The Global Catalogue of Microorganisms (GCM) 10K type strain sequencing project: providing services to taxonomists for standard genome sequencing and annotation.</title>
        <authorList>
            <consortium name="The Broad Institute Genomics Platform"/>
            <consortium name="The Broad Institute Genome Sequencing Center for Infectious Disease"/>
            <person name="Wu L."/>
            <person name="Ma J."/>
        </authorList>
    </citation>
    <scope>NUCLEOTIDE SEQUENCE [LARGE SCALE GENOMIC DNA]</scope>
    <source>
        <strain evidence="3">KCTC 33575</strain>
    </source>
</reference>
<dbReference type="PANTHER" id="PTHR32027">
    <property type="entry name" value="CYTOSINE DEAMINASE"/>
    <property type="match status" value="1"/>
</dbReference>
<dbReference type="Proteomes" id="UP001597519">
    <property type="component" value="Unassembled WGS sequence"/>
</dbReference>
<dbReference type="RefSeq" id="WP_377774170.1">
    <property type="nucleotide sequence ID" value="NZ_JBHUOQ010000004.1"/>
</dbReference>
<evidence type="ECO:0000313" key="2">
    <source>
        <dbReference type="EMBL" id="MFD2830795.1"/>
    </source>
</evidence>
<dbReference type="InterPro" id="IPR032466">
    <property type="entry name" value="Metal_Hydrolase"/>
</dbReference>
<dbReference type="Gene3D" id="3.20.20.140">
    <property type="entry name" value="Metal-dependent hydrolases"/>
    <property type="match status" value="1"/>
</dbReference>
<name>A0ABW5WVG1_9STAP</name>
<dbReference type="SUPFAM" id="SSF51556">
    <property type="entry name" value="Metallo-dependent hydrolases"/>
    <property type="match status" value="1"/>
</dbReference>
<accession>A0ABW5WVG1</accession>
<dbReference type="InterPro" id="IPR052349">
    <property type="entry name" value="Metallo-hydrolase_Enzymes"/>
</dbReference>
<dbReference type="SUPFAM" id="SSF51338">
    <property type="entry name" value="Composite domain of metallo-dependent hydrolases"/>
    <property type="match status" value="1"/>
</dbReference>
<sequence>MTEKWLLNVKLETESYTDNDNYSYTNTDIFHIKIKDGKIKKIVDGNQKIYDSIEKQDFKNLLALPAFKEMHNHLDKTYMGLGWKSVIPVNNLKERLKLEVAELNSLSDSTVDRATHMIETLLSYGATHIRTHVNIDPYIGLKNLEGVVEALDKFRGKITSDIIAFPQHGLMRDNVPELMREAMRSGATMVGGLDPAGIDGHIEESLQTTLEIANEFNTDVDFHIHDGGHVGWYTIDKWIDLVEQSEWKGKSSISHAFSIGEIPTVKASQLAERLKKNNISIMSTIPINHTLPPIDLLDQYGVSVHLGCDGFYDSWGPFGTGDVLEKLTTFCDLTGKKDEISIAQTLKYITGGITPLNKEGKQVWPKIDDEADFVFTDAVSSAHLIARRLPREAVMVNGNIVYGTVK</sequence>
<organism evidence="2 3">
    <name type="scientific">Corticicoccus populi</name>
    <dbReference type="NCBI Taxonomy" id="1812821"/>
    <lineage>
        <taxon>Bacteria</taxon>
        <taxon>Bacillati</taxon>
        <taxon>Bacillota</taxon>
        <taxon>Bacilli</taxon>
        <taxon>Bacillales</taxon>
        <taxon>Staphylococcaceae</taxon>
        <taxon>Corticicoccus</taxon>
    </lineage>
</organism>
<dbReference type="InterPro" id="IPR011059">
    <property type="entry name" value="Metal-dep_hydrolase_composite"/>
</dbReference>
<dbReference type="Pfam" id="PF07969">
    <property type="entry name" value="Amidohydro_3"/>
    <property type="match status" value="1"/>
</dbReference>
<dbReference type="NCBIfam" id="NF005312">
    <property type="entry name" value="PRK06846.1"/>
    <property type="match status" value="1"/>
</dbReference>
<comment type="caution">
    <text evidence="2">The sequence shown here is derived from an EMBL/GenBank/DDBJ whole genome shotgun (WGS) entry which is preliminary data.</text>
</comment>
<proteinExistence type="predicted"/>
<protein>
    <submittedName>
        <fullName evidence="2">Amidohydrolase</fullName>
    </submittedName>
</protein>
<dbReference type="Gene3D" id="2.30.40.10">
    <property type="entry name" value="Urease, subunit C, domain 1"/>
    <property type="match status" value="1"/>
</dbReference>
<feature type="domain" description="Amidohydrolase 3" evidence="1">
    <location>
        <begin position="57"/>
        <end position="402"/>
    </location>
</feature>
<dbReference type="EMBL" id="JBHUOQ010000004">
    <property type="protein sequence ID" value="MFD2830795.1"/>
    <property type="molecule type" value="Genomic_DNA"/>
</dbReference>
<dbReference type="PANTHER" id="PTHR32027:SF9">
    <property type="entry name" value="BLL3847 PROTEIN"/>
    <property type="match status" value="1"/>
</dbReference>
<evidence type="ECO:0000259" key="1">
    <source>
        <dbReference type="Pfam" id="PF07969"/>
    </source>
</evidence>